<dbReference type="InterPro" id="IPR011701">
    <property type="entry name" value="MFS"/>
</dbReference>
<feature type="transmembrane region" description="Helical" evidence="4">
    <location>
        <begin position="46"/>
        <end position="66"/>
    </location>
</feature>
<feature type="transmembrane region" description="Helical" evidence="4">
    <location>
        <begin position="382"/>
        <end position="403"/>
    </location>
</feature>
<feature type="transmembrane region" description="Helical" evidence="4">
    <location>
        <begin position="318"/>
        <end position="341"/>
    </location>
</feature>
<name>A0AAV3TYT8_9ALTE</name>
<feature type="transmembrane region" description="Helical" evidence="4">
    <location>
        <begin position="168"/>
        <end position="188"/>
    </location>
</feature>
<feature type="transmembrane region" description="Helical" evidence="4">
    <location>
        <begin position="220"/>
        <end position="243"/>
    </location>
</feature>
<feature type="transmembrane region" description="Helical" evidence="4">
    <location>
        <begin position="294"/>
        <end position="312"/>
    </location>
</feature>
<keyword evidence="1 4" id="KW-0812">Transmembrane</keyword>
<dbReference type="InterPro" id="IPR050327">
    <property type="entry name" value="Proton-linked_MCT"/>
</dbReference>
<dbReference type="Proteomes" id="UP001409585">
    <property type="component" value="Unassembled WGS sequence"/>
</dbReference>
<dbReference type="Gene3D" id="1.20.1250.20">
    <property type="entry name" value="MFS general substrate transporter like domains"/>
    <property type="match status" value="2"/>
</dbReference>
<gene>
    <name evidence="6" type="ORF">GCM10025791_09350</name>
</gene>
<evidence type="ECO:0000313" key="6">
    <source>
        <dbReference type="EMBL" id="GAA4934563.1"/>
    </source>
</evidence>
<dbReference type="Pfam" id="PF07690">
    <property type="entry name" value="MFS_1"/>
    <property type="match status" value="1"/>
</dbReference>
<dbReference type="InterPro" id="IPR020846">
    <property type="entry name" value="MFS_dom"/>
</dbReference>
<evidence type="ECO:0000256" key="4">
    <source>
        <dbReference type="SAM" id="Phobius"/>
    </source>
</evidence>
<keyword evidence="7" id="KW-1185">Reference proteome</keyword>
<reference evidence="7" key="1">
    <citation type="journal article" date="2019" name="Int. J. Syst. Evol. Microbiol.">
        <title>The Global Catalogue of Microorganisms (GCM) 10K type strain sequencing project: providing services to taxonomists for standard genome sequencing and annotation.</title>
        <authorList>
            <consortium name="The Broad Institute Genomics Platform"/>
            <consortium name="The Broad Institute Genome Sequencing Center for Infectious Disease"/>
            <person name="Wu L."/>
            <person name="Ma J."/>
        </authorList>
    </citation>
    <scope>NUCLEOTIDE SEQUENCE [LARGE SCALE GENOMIC DNA]</scope>
    <source>
        <strain evidence="7">JCM 19134</strain>
    </source>
</reference>
<feature type="transmembrane region" description="Helical" evidence="4">
    <location>
        <begin position="12"/>
        <end position="34"/>
    </location>
</feature>
<organism evidence="6 7">
    <name type="scientific">Halioxenophilus aromaticivorans</name>
    <dbReference type="NCBI Taxonomy" id="1306992"/>
    <lineage>
        <taxon>Bacteria</taxon>
        <taxon>Pseudomonadati</taxon>
        <taxon>Pseudomonadota</taxon>
        <taxon>Gammaproteobacteria</taxon>
        <taxon>Alteromonadales</taxon>
        <taxon>Alteromonadaceae</taxon>
        <taxon>Halioxenophilus</taxon>
    </lineage>
</organism>
<evidence type="ECO:0000259" key="5">
    <source>
        <dbReference type="PROSITE" id="PS50850"/>
    </source>
</evidence>
<comment type="caution">
    <text evidence="6">The sequence shown here is derived from an EMBL/GenBank/DDBJ whole genome shotgun (WGS) entry which is preliminary data.</text>
</comment>
<accession>A0AAV3TYT8</accession>
<evidence type="ECO:0000313" key="7">
    <source>
        <dbReference type="Proteomes" id="UP001409585"/>
    </source>
</evidence>
<sequence length="409" mass="43851">MSTRFLWLGWRQVWVCFVALSTSGMIASTYSLIAVPLMEEYQTSRAVLMLAMTVLSGTCAVLSPFLGSLMDRFSLRWLLLMGSLSIGIGYASLSLTTAFYQVLIIFGVFIAPANVLLGPMLASVLLSRWFEQQRGRAIGFAIAGISVGVFCFPIIIQALLEAYSWRPAVQYLGLILTLWSVTTAVLVIDRPQLKGRWPDGAVSQSERAAENNTNGKNIRWFTLLSMPAFWAIVGTVAVVTAGMKGTLTNLAPMVMDAGVSAAQAAQLISIYAACSFMAKLSFAALADRIGPHRLMAFSILGFAVALMLLIQAKMGFGVIVSGVALMGLAGGLMLPMEAYLAPKVFGAQVAGRAMGVLTGVILVVMLCTPPLFGFIFDITGSYQGIFWFFIVAAILALTLIPAIKLPANP</sequence>
<keyword evidence="2 4" id="KW-1133">Transmembrane helix</keyword>
<keyword evidence="3 4" id="KW-0472">Membrane</keyword>
<feature type="domain" description="Major facilitator superfamily (MFS) profile" evidence="5">
    <location>
        <begin position="1"/>
        <end position="409"/>
    </location>
</feature>
<feature type="transmembrane region" description="Helical" evidence="4">
    <location>
        <begin position="73"/>
        <end position="93"/>
    </location>
</feature>
<feature type="transmembrane region" description="Helical" evidence="4">
    <location>
        <begin position="137"/>
        <end position="156"/>
    </location>
</feature>
<feature type="transmembrane region" description="Helical" evidence="4">
    <location>
        <begin position="353"/>
        <end position="376"/>
    </location>
</feature>
<evidence type="ECO:0000256" key="1">
    <source>
        <dbReference type="ARBA" id="ARBA00022692"/>
    </source>
</evidence>
<evidence type="ECO:0000256" key="3">
    <source>
        <dbReference type="ARBA" id="ARBA00023136"/>
    </source>
</evidence>
<feature type="transmembrane region" description="Helical" evidence="4">
    <location>
        <begin position="99"/>
        <end position="125"/>
    </location>
</feature>
<proteinExistence type="predicted"/>
<dbReference type="PANTHER" id="PTHR11360">
    <property type="entry name" value="MONOCARBOXYLATE TRANSPORTER"/>
    <property type="match status" value="1"/>
</dbReference>
<dbReference type="SUPFAM" id="SSF103473">
    <property type="entry name" value="MFS general substrate transporter"/>
    <property type="match status" value="1"/>
</dbReference>
<dbReference type="RefSeq" id="WP_345417818.1">
    <property type="nucleotide sequence ID" value="NZ_AP031496.1"/>
</dbReference>
<evidence type="ECO:0000256" key="2">
    <source>
        <dbReference type="ARBA" id="ARBA00022989"/>
    </source>
</evidence>
<protein>
    <submittedName>
        <fullName evidence="6">MFS transporter</fullName>
    </submittedName>
</protein>
<dbReference type="GO" id="GO:0022857">
    <property type="term" value="F:transmembrane transporter activity"/>
    <property type="evidence" value="ECO:0007669"/>
    <property type="project" value="InterPro"/>
</dbReference>
<dbReference type="InterPro" id="IPR036259">
    <property type="entry name" value="MFS_trans_sf"/>
</dbReference>
<dbReference type="AlphaFoldDB" id="A0AAV3TYT8"/>
<feature type="transmembrane region" description="Helical" evidence="4">
    <location>
        <begin position="263"/>
        <end position="282"/>
    </location>
</feature>
<dbReference type="EMBL" id="BAABLX010000007">
    <property type="protein sequence ID" value="GAA4934563.1"/>
    <property type="molecule type" value="Genomic_DNA"/>
</dbReference>
<dbReference type="PANTHER" id="PTHR11360:SF290">
    <property type="entry name" value="MONOCARBOXYLATE MFS PERMEASE"/>
    <property type="match status" value="1"/>
</dbReference>
<dbReference type="PROSITE" id="PS50850">
    <property type="entry name" value="MFS"/>
    <property type="match status" value="1"/>
</dbReference>